<comment type="catalytic activity">
    <reaction evidence="1">
        <text>ATP + protein L-histidine = ADP + protein N-phospho-L-histidine.</text>
        <dbReference type="EC" id="2.7.13.3"/>
    </reaction>
</comment>
<dbReference type="PANTHER" id="PTHR24421">
    <property type="entry name" value="NITRATE/NITRITE SENSOR PROTEIN NARX-RELATED"/>
    <property type="match status" value="1"/>
</dbReference>
<dbReference type="CDD" id="cd06225">
    <property type="entry name" value="HAMP"/>
    <property type="match status" value="1"/>
</dbReference>
<dbReference type="EC" id="2.7.13.3" evidence="3"/>
<dbReference type="AlphaFoldDB" id="A0A5K7ZAM2"/>
<feature type="transmembrane region" description="Helical" evidence="9">
    <location>
        <begin position="12"/>
        <end position="31"/>
    </location>
</feature>
<dbReference type="EMBL" id="AP021875">
    <property type="protein sequence ID" value="BBO78896.1"/>
    <property type="molecule type" value="Genomic_DNA"/>
</dbReference>
<evidence type="ECO:0000313" key="13">
    <source>
        <dbReference type="Proteomes" id="UP000427769"/>
    </source>
</evidence>
<evidence type="ECO:0000256" key="2">
    <source>
        <dbReference type="ARBA" id="ARBA00004370"/>
    </source>
</evidence>
<dbReference type="SUPFAM" id="SSF55874">
    <property type="entry name" value="ATPase domain of HSP90 chaperone/DNA topoisomerase II/histidine kinase"/>
    <property type="match status" value="1"/>
</dbReference>
<evidence type="ECO:0000256" key="8">
    <source>
        <dbReference type="SAM" id="Coils"/>
    </source>
</evidence>
<evidence type="ECO:0000259" key="10">
    <source>
        <dbReference type="PROSITE" id="PS50109"/>
    </source>
</evidence>
<keyword evidence="9" id="KW-0812">Transmembrane</keyword>
<dbReference type="Pfam" id="PF07730">
    <property type="entry name" value="HisKA_3"/>
    <property type="match status" value="1"/>
</dbReference>
<evidence type="ECO:0000313" key="12">
    <source>
        <dbReference type="EMBL" id="BBO78896.1"/>
    </source>
</evidence>
<evidence type="ECO:0000256" key="6">
    <source>
        <dbReference type="ARBA" id="ARBA00022777"/>
    </source>
</evidence>
<dbReference type="SMART" id="SM00387">
    <property type="entry name" value="HATPase_c"/>
    <property type="match status" value="1"/>
</dbReference>
<reference evidence="12 13" key="1">
    <citation type="submission" date="2019-11" db="EMBL/GenBank/DDBJ databases">
        <title>Comparative genomics of hydrocarbon-degrading Desulfosarcina strains.</title>
        <authorList>
            <person name="Watanabe M."/>
            <person name="Kojima H."/>
            <person name="Fukui M."/>
        </authorList>
    </citation>
    <scope>NUCLEOTIDE SEQUENCE [LARGE SCALE GENOMIC DNA]</scope>
    <source>
        <strain evidence="12 13">PP31</strain>
    </source>
</reference>
<dbReference type="KEGG" id="dwd:DSCW_63130"/>
<organism evidence="12 13">
    <name type="scientific">Desulfosarcina widdelii</name>
    <dbReference type="NCBI Taxonomy" id="947919"/>
    <lineage>
        <taxon>Bacteria</taxon>
        <taxon>Pseudomonadati</taxon>
        <taxon>Thermodesulfobacteriota</taxon>
        <taxon>Desulfobacteria</taxon>
        <taxon>Desulfobacterales</taxon>
        <taxon>Desulfosarcinaceae</taxon>
        <taxon>Desulfosarcina</taxon>
    </lineage>
</organism>
<dbReference type="Proteomes" id="UP000427769">
    <property type="component" value="Chromosome"/>
</dbReference>
<dbReference type="Gene3D" id="6.10.340.10">
    <property type="match status" value="1"/>
</dbReference>
<dbReference type="SUPFAM" id="SSF158472">
    <property type="entry name" value="HAMP domain-like"/>
    <property type="match status" value="1"/>
</dbReference>
<dbReference type="SMART" id="SM00304">
    <property type="entry name" value="HAMP"/>
    <property type="match status" value="1"/>
</dbReference>
<feature type="coiled-coil region" evidence="8">
    <location>
        <begin position="354"/>
        <end position="381"/>
    </location>
</feature>
<evidence type="ECO:0000256" key="5">
    <source>
        <dbReference type="ARBA" id="ARBA00022679"/>
    </source>
</evidence>
<keyword evidence="9" id="KW-1133">Transmembrane helix</keyword>
<gene>
    <name evidence="12" type="ORF">DSCW_63130</name>
</gene>
<dbReference type="InterPro" id="IPR011712">
    <property type="entry name" value="Sig_transdc_His_kin_sub3_dim/P"/>
</dbReference>
<name>A0A5K7ZAM2_9BACT</name>
<keyword evidence="7" id="KW-0902">Two-component regulatory system</keyword>
<feature type="domain" description="Histidine kinase" evidence="10">
    <location>
        <begin position="502"/>
        <end position="591"/>
    </location>
</feature>
<dbReference type="InterPro" id="IPR003594">
    <property type="entry name" value="HATPase_dom"/>
</dbReference>
<dbReference type="Gene3D" id="3.30.450.20">
    <property type="entry name" value="PAS domain"/>
    <property type="match status" value="1"/>
</dbReference>
<dbReference type="Pfam" id="PF02518">
    <property type="entry name" value="HATPase_c"/>
    <property type="match status" value="1"/>
</dbReference>
<evidence type="ECO:0000256" key="7">
    <source>
        <dbReference type="ARBA" id="ARBA00023012"/>
    </source>
</evidence>
<dbReference type="InterPro" id="IPR050482">
    <property type="entry name" value="Sensor_HK_TwoCompSys"/>
</dbReference>
<dbReference type="CDD" id="cd16917">
    <property type="entry name" value="HATPase_UhpB-NarQ-NarX-like"/>
    <property type="match status" value="1"/>
</dbReference>
<dbReference type="InterPro" id="IPR005467">
    <property type="entry name" value="His_kinase_dom"/>
</dbReference>
<keyword evidence="13" id="KW-1185">Reference proteome</keyword>
<dbReference type="InterPro" id="IPR003660">
    <property type="entry name" value="HAMP_dom"/>
</dbReference>
<sequence length="598" mass="66999">MKQFTGVSLKTRLYPLVLLSFIPVTMIIFYVTEEQKAIEKDAILHKTKLMAQMAAETENLQMQAIRDLTAAVAATFTAVNGETERLSPFLSHLMNSADGYKALGIVNPAGSLIAGSHPDRMESDYAGRKWLSSSLKRQGLVMGSYHGERINGEPVIYFARSIPDSSGDAVAVVFAALDLNWMNRGFLDQLEELPAGSRLILANENQVMLRYEVDTANWAAAQPLDPALQKRIESQPSGVLTADDENNKTWIYSFARLESAFQQGRVYVVLKVGQSVALATSNRIFVRNLILLTVSALMAVLAIWWAAEKFILRRIGAIIHASRQLTAGDFRARIGRIGMRDEINHLAGVFDEMAQTLQMRIEREEQAKASLKQSREQLRRLSAYQNDVREQDRIRIAREIHDQLGQSLTILKMDLAWMRKHLPTVDSVVDEKLAAMFQSLGEAMKSLHAVIAELRPGILDDFGLAAAIEWQADTFRNRTGIDCRLVHDGYEPELTKNQATALFRIFQELLTNIIRHAEAKEVIVRLEKQEGELRLQVEDNGRGITEEEINSPHAFGLLGIRERLYPLGGQVVFKGRTGQGTRVTILLPLENIDQKGVN</sequence>
<dbReference type="PROSITE" id="PS50885">
    <property type="entry name" value="HAMP"/>
    <property type="match status" value="1"/>
</dbReference>
<evidence type="ECO:0000259" key="11">
    <source>
        <dbReference type="PROSITE" id="PS50885"/>
    </source>
</evidence>
<feature type="domain" description="HAMP" evidence="11">
    <location>
        <begin position="309"/>
        <end position="362"/>
    </location>
</feature>
<dbReference type="CDD" id="cd18774">
    <property type="entry name" value="PDC2_HK_sensor"/>
    <property type="match status" value="1"/>
</dbReference>
<evidence type="ECO:0000256" key="4">
    <source>
        <dbReference type="ARBA" id="ARBA00022553"/>
    </source>
</evidence>
<dbReference type="GO" id="GO:0046983">
    <property type="term" value="F:protein dimerization activity"/>
    <property type="evidence" value="ECO:0007669"/>
    <property type="project" value="InterPro"/>
</dbReference>
<evidence type="ECO:0000256" key="9">
    <source>
        <dbReference type="SAM" id="Phobius"/>
    </source>
</evidence>
<dbReference type="InterPro" id="IPR036890">
    <property type="entry name" value="HATPase_C_sf"/>
</dbReference>
<keyword evidence="8" id="KW-0175">Coiled coil</keyword>
<dbReference type="PANTHER" id="PTHR24421:SF58">
    <property type="entry name" value="SIGNAL TRANSDUCTION HISTIDINE-PROTEIN KINASE_PHOSPHATASE UHPB"/>
    <property type="match status" value="1"/>
</dbReference>
<feature type="transmembrane region" description="Helical" evidence="9">
    <location>
        <begin position="289"/>
        <end position="307"/>
    </location>
</feature>
<proteinExistence type="predicted"/>
<comment type="subcellular location">
    <subcellularLocation>
        <location evidence="2">Membrane</location>
    </subcellularLocation>
</comment>
<dbReference type="Gene3D" id="3.30.565.10">
    <property type="entry name" value="Histidine kinase-like ATPase, C-terminal domain"/>
    <property type="match status" value="1"/>
</dbReference>
<keyword evidence="9" id="KW-0472">Membrane</keyword>
<dbReference type="OrthoDB" id="5421862at2"/>
<evidence type="ECO:0000256" key="3">
    <source>
        <dbReference type="ARBA" id="ARBA00012438"/>
    </source>
</evidence>
<dbReference type="Pfam" id="PF00672">
    <property type="entry name" value="HAMP"/>
    <property type="match status" value="1"/>
</dbReference>
<dbReference type="PROSITE" id="PS50109">
    <property type="entry name" value="HIS_KIN"/>
    <property type="match status" value="1"/>
</dbReference>
<protein>
    <recommendedName>
        <fullName evidence="3">histidine kinase</fullName>
        <ecNumber evidence="3">2.7.13.3</ecNumber>
    </recommendedName>
</protein>
<keyword evidence="5" id="KW-0808">Transferase</keyword>
<evidence type="ECO:0000256" key="1">
    <source>
        <dbReference type="ARBA" id="ARBA00000085"/>
    </source>
</evidence>
<dbReference type="RefSeq" id="WP_155307481.1">
    <property type="nucleotide sequence ID" value="NZ_AP021875.1"/>
</dbReference>
<dbReference type="GO" id="GO:0016020">
    <property type="term" value="C:membrane"/>
    <property type="evidence" value="ECO:0007669"/>
    <property type="project" value="UniProtKB-SubCell"/>
</dbReference>
<keyword evidence="4" id="KW-0597">Phosphoprotein</keyword>
<keyword evidence="6" id="KW-0418">Kinase</keyword>
<dbReference type="CDD" id="cd12914">
    <property type="entry name" value="PDC1_DGC_like"/>
    <property type="match status" value="1"/>
</dbReference>
<dbReference type="GO" id="GO:0000155">
    <property type="term" value="F:phosphorelay sensor kinase activity"/>
    <property type="evidence" value="ECO:0007669"/>
    <property type="project" value="InterPro"/>
</dbReference>
<accession>A0A5K7ZAM2</accession>
<dbReference type="Gene3D" id="1.20.5.1930">
    <property type="match status" value="1"/>
</dbReference>